<dbReference type="PANTHER" id="PTHR43480:SF1">
    <property type="entry name" value="ACYL-[ACYL-CARRIER-PROTEIN]--UDP-N-ACETYLGLUCOSAMINE O-ACYLTRANSFERASE, MITOCHONDRIAL-RELATED"/>
    <property type="match status" value="1"/>
</dbReference>
<dbReference type="InterPro" id="IPR037157">
    <property type="entry name" value="Acetyltransf_C_sf"/>
</dbReference>
<evidence type="ECO:0000256" key="7">
    <source>
        <dbReference type="ARBA" id="ARBA00023315"/>
    </source>
</evidence>
<dbReference type="NCBIfam" id="TIGR01852">
    <property type="entry name" value="lipid_A_lpxA"/>
    <property type="match status" value="1"/>
</dbReference>
<dbReference type="PANTHER" id="PTHR43480">
    <property type="entry name" value="ACYL-[ACYL-CARRIER-PROTEIN]--UDP-N-ACETYLGLUCOSAMINE O-ACYLTRANSFERASE"/>
    <property type="match status" value="1"/>
</dbReference>
<keyword evidence="6" id="KW-0443">Lipid metabolism</keyword>
<evidence type="ECO:0000256" key="1">
    <source>
        <dbReference type="ARBA" id="ARBA00022490"/>
    </source>
</evidence>
<dbReference type="InterPro" id="IPR029098">
    <property type="entry name" value="Acetyltransf_C"/>
</dbReference>
<dbReference type="Pfam" id="PF13720">
    <property type="entry name" value="Acetyltransf_11"/>
    <property type="match status" value="1"/>
</dbReference>
<name>A0A5B9R4Y3_9BACT</name>
<dbReference type="PIRSF" id="PIRSF000456">
    <property type="entry name" value="UDP-GlcNAc_acltr"/>
    <property type="match status" value="1"/>
</dbReference>
<dbReference type="Gene3D" id="1.20.1180.10">
    <property type="entry name" value="Udp N-acetylglucosamine O-acyltransferase, C-terminal domain"/>
    <property type="match status" value="1"/>
</dbReference>
<dbReference type="InterPro" id="IPR010137">
    <property type="entry name" value="Lipid_A_LpxA"/>
</dbReference>
<evidence type="ECO:0000256" key="4">
    <source>
        <dbReference type="ARBA" id="ARBA00022679"/>
    </source>
</evidence>
<dbReference type="SUPFAM" id="SSF51161">
    <property type="entry name" value="Trimeric LpxA-like enzymes"/>
    <property type="match status" value="1"/>
</dbReference>
<accession>A0A5B9R4Y3</accession>
<feature type="domain" description="UDP N-acetylglucosamine O-acyltransferase C-terminal" evidence="8">
    <location>
        <begin position="177"/>
        <end position="255"/>
    </location>
</feature>
<gene>
    <name evidence="9" type="primary">lpxA</name>
    <name evidence="9" type="ORF">UC8_35750</name>
</gene>
<dbReference type="OrthoDB" id="9807278at2"/>
<dbReference type="EC" id="2.3.1.129" evidence="9"/>
<dbReference type="AlphaFoldDB" id="A0A5B9R4Y3"/>
<dbReference type="Pfam" id="PF00132">
    <property type="entry name" value="Hexapep"/>
    <property type="match status" value="2"/>
</dbReference>
<dbReference type="NCBIfam" id="NF003657">
    <property type="entry name" value="PRK05289.1"/>
    <property type="match status" value="1"/>
</dbReference>
<dbReference type="InterPro" id="IPR011004">
    <property type="entry name" value="Trimer_LpxA-like_sf"/>
</dbReference>
<keyword evidence="2" id="KW-0444">Lipid biosynthesis</keyword>
<dbReference type="InterPro" id="IPR018357">
    <property type="entry name" value="Hexapep_transf_CS"/>
</dbReference>
<evidence type="ECO:0000256" key="6">
    <source>
        <dbReference type="ARBA" id="ARBA00023098"/>
    </source>
</evidence>
<dbReference type="EMBL" id="CP042914">
    <property type="protein sequence ID" value="QEG41551.1"/>
    <property type="molecule type" value="Genomic_DNA"/>
</dbReference>
<keyword evidence="7 9" id="KW-0012">Acyltransferase</keyword>
<dbReference type="RefSeq" id="WP_068135146.1">
    <property type="nucleotide sequence ID" value="NZ_CP042914.1"/>
</dbReference>
<evidence type="ECO:0000256" key="5">
    <source>
        <dbReference type="ARBA" id="ARBA00022737"/>
    </source>
</evidence>
<dbReference type="KEGG" id="rul:UC8_35750"/>
<evidence type="ECO:0000256" key="3">
    <source>
        <dbReference type="ARBA" id="ARBA00022556"/>
    </source>
</evidence>
<reference evidence="9 10" key="1">
    <citation type="submission" date="2019-08" db="EMBL/GenBank/DDBJ databases">
        <title>Deep-cultivation of Planctomycetes and their phenomic and genomic characterization uncovers novel biology.</title>
        <authorList>
            <person name="Wiegand S."/>
            <person name="Jogler M."/>
            <person name="Boedeker C."/>
            <person name="Pinto D."/>
            <person name="Vollmers J."/>
            <person name="Rivas-Marin E."/>
            <person name="Kohn T."/>
            <person name="Peeters S.H."/>
            <person name="Heuer A."/>
            <person name="Rast P."/>
            <person name="Oberbeckmann S."/>
            <person name="Bunk B."/>
            <person name="Jeske O."/>
            <person name="Meyerdierks A."/>
            <person name="Storesund J.E."/>
            <person name="Kallscheuer N."/>
            <person name="Luecker S."/>
            <person name="Lage O.M."/>
            <person name="Pohl T."/>
            <person name="Merkel B.J."/>
            <person name="Hornburger P."/>
            <person name="Mueller R.-W."/>
            <person name="Bruemmer F."/>
            <person name="Labrenz M."/>
            <person name="Spormann A.M."/>
            <person name="Op den Camp H."/>
            <person name="Overmann J."/>
            <person name="Amann R."/>
            <person name="Jetten M.S.M."/>
            <person name="Mascher T."/>
            <person name="Medema M.H."/>
            <person name="Devos D.P."/>
            <person name="Kaster A.-K."/>
            <person name="Ovreas L."/>
            <person name="Rohde M."/>
            <person name="Galperin M.Y."/>
            <person name="Jogler C."/>
        </authorList>
    </citation>
    <scope>NUCLEOTIDE SEQUENCE [LARGE SCALE GENOMIC DNA]</scope>
    <source>
        <strain evidence="9 10">UC8</strain>
    </source>
</reference>
<keyword evidence="1" id="KW-0963">Cytoplasm</keyword>
<sequence length="268" mass="28884">MSRKIAPTAAVDPQAIIEDDVQIGHFCVVGPHVTIGRGSILSNHVTISGHTTIGEDNHFFPGAVIGEAPQDLSYKGEPTRLEIGHSNVFREGVTVNRATMKEDGCTRVGNNCYLMTGVHIAHDCSVGDRVILANNTMLGGHAHIHNDVTVSGAVGISQFASIGCFAFVGAMSRVLHDVPPYMLVEGSPARPRCANIVALKRNQFPAEDIKALQNAFKLLYRSKVGAEQAAELLMGSGPIRPVLKHVFDFLEHSRGGRHGRGRDRRRAA</sequence>
<protein>
    <submittedName>
        <fullName evidence="9">Acyl-[acyl-carrier-protein]--UDP-N-acetylglucosamine O-acyltransferase</fullName>
        <ecNumber evidence="9">2.3.1.129</ecNumber>
    </submittedName>
</protein>
<dbReference type="GO" id="GO:0016020">
    <property type="term" value="C:membrane"/>
    <property type="evidence" value="ECO:0007669"/>
    <property type="project" value="GOC"/>
</dbReference>
<dbReference type="Gene3D" id="2.160.10.10">
    <property type="entry name" value="Hexapeptide repeat proteins"/>
    <property type="match status" value="1"/>
</dbReference>
<keyword evidence="10" id="KW-1185">Reference proteome</keyword>
<dbReference type="CDD" id="cd03351">
    <property type="entry name" value="LbH_UDP-GlcNAc_AT"/>
    <property type="match status" value="1"/>
</dbReference>
<proteinExistence type="predicted"/>
<dbReference type="GO" id="GO:0008780">
    <property type="term" value="F:acyl-[acyl-carrier-protein]-UDP-N-acetylglucosamine O-acyltransferase activity"/>
    <property type="evidence" value="ECO:0007669"/>
    <property type="project" value="UniProtKB-EC"/>
</dbReference>
<evidence type="ECO:0000313" key="9">
    <source>
        <dbReference type="EMBL" id="QEG41551.1"/>
    </source>
</evidence>
<dbReference type="Proteomes" id="UP000325286">
    <property type="component" value="Chromosome"/>
</dbReference>
<keyword evidence="3" id="KW-0441">Lipid A biosynthesis</keyword>
<keyword evidence="4 9" id="KW-0808">Transferase</keyword>
<evidence type="ECO:0000259" key="8">
    <source>
        <dbReference type="Pfam" id="PF13720"/>
    </source>
</evidence>
<evidence type="ECO:0000313" key="10">
    <source>
        <dbReference type="Proteomes" id="UP000325286"/>
    </source>
</evidence>
<evidence type="ECO:0000256" key="2">
    <source>
        <dbReference type="ARBA" id="ARBA00022516"/>
    </source>
</evidence>
<dbReference type="InterPro" id="IPR001451">
    <property type="entry name" value="Hexapep"/>
</dbReference>
<organism evidence="9 10">
    <name type="scientific">Roseimaritima ulvae</name>
    <dbReference type="NCBI Taxonomy" id="980254"/>
    <lineage>
        <taxon>Bacteria</taxon>
        <taxon>Pseudomonadati</taxon>
        <taxon>Planctomycetota</taxon>
        <taxon>Planctomycetia</taxon>
        <taxon>Pirellulales</taxon>
        <taxon>Pirellulaceae</taxon>
        <taxon>Roseimaritima</taxon>
    </lineage>
</organism>
<keyword evidence="5" id="KW-0677">Repeat</keyword>
<dbReference type="PROSITE" id="PS00101">
    <property type="entry name" value="HEXAPEP_TRANSFERASES"/>
    <property type="match status" value="1"/>
</dbReference>
<dbReference type="GO" id="GO:0009245">
    <property type="term" value="P:lipid A biosynthetic process"/>
    <property type="evidence" value="ECO:0007669"/>
    <property type="project" value="UniProtKB-KW"/>
</dbReference>